<sequence>MFLLLVSLIAIGFGIYWYFIHIPNYTGYVSIGGENLKKYCKAEDLFALTKNPVDDIWIVDTREEEFFLLGHIPTAINLPFDEIENRYAEFPLGKQLIFYCDISLKSQSVINFLEEKGHTQMLNWGKYKFWTYPEVVEETISF</sequence>
<dbReference type="InterPro" id="IPR050229">
    <property type="entry name" value="GlpE_sulfurtransferase"/>
</dbReference>
<dbReference type="Pfam" id="PF00581">
    <property type="entry name" value="Rhodanese"/>
    <property type="match status" value="1"/>
</dbReference>
<dbReference type="SUPFAM" id="SSF52821">
    <property type="entry name" value="Rhodanese/Cell cycle control phosphatase"/>
    <property type="match status" value="1"/>
</dbReference>
<dbReference type="EMBL" id="MVDD01000002">
    <property type="protein sequence ID" value="PKQ64912.1"/>
    <property type="molecule type" value="Genomic_DNA"/>
</dbReference>
<dbReference type="InterPro" id="IPR036873">
    <property type="entry name" value="Rhodanese-like_dom_sf"/>
</dbReference>
<evidence type="ECO:0000259" key="1">
    <source>
        <dbReference type="PROSITE" id="PS50206"/>
    </source>
</evidence>
<dbReference type="Proteomes" id="UP000233535">
    <property type="component" value="Unassembled WGS sequence"/>
</dbReference>
<gene>
    <name evidence="2" type="ORF">BZG02_03430</name>
</gene>
<reference evidence="2 3" key="1">
    <citation type="journal article" date="2017" name="Front. Microbiol.">
        <title>Labilibaculum manganireducens gen. nov., sp. nov. and Labilibaculum filiforme sp. nov., Novel Bacteroidetes Isolated from Subsurface Sediments of the Baltic Sea.</title>
        <authorList>
            <person name="Vandieken V."/>
            <person name="Marshall I.P."/>
            <person name="Niemann H."/>
            <person name="Engelen B."/>
            <person name="Cypionka H."/>
        </authorList>
    </citation>
    <scope>NUCLEOTIDE SEQUENCE [LARGE SCALE GENOMIC DNA]</scope>
    <source>
        <strain evidence="2 3">59.16B</strain>
    </source>
</reference>
<organism evidence="2 3">
    <name type="scientific">Labilibaculum filiforme</name>
    <dbReference type="NCBI Taxonomy" id="1940526"/>
    <lineage>
        <taxon>Bacteria</taxon>
        <taxon>Pseudomonadati</taxon>
        <taxon>Bacteroidota</taxon>
        <taxon>Bacteroidia</taxon>
        <taxon>Marinilabiliales</taxon>
        <taxon>Marinifilaceae</taxon>
        <taxon>Labilibaculum</taxon>
    </lineage>
</organism>
<protein>
    <recommendedName>
        <fullName evidence="1">Rhodanese domain-containing protein</fullName>
    </recommendedName>
</protein>
<comment type="caution">
    <text evidence="2">The sequence shown here is derived from an EMBL/GenBank/DDBJ whole genome shotgun (WGS) entry which is preliminary data.</text>
</comment>
<evidence type="ECO:0000313" key="2">
    <source>
        <dbReference type="EMBL" id="PKQ64912.1"/>
    </source>
</evidence>
<feature type="domain" description="Rhodanese" evidence="1">
    <location>
        <begin position="52"/>
        <end position="133"/>
    </location>
</feature>
<evidence type="ECO:0000313" key="3">
    <source>
        <dbReference type="Proteomes" id="UP000233535"/>
    </source>
</evidence>
<keyword evidence="3" id="KW-1185">Reference proteome</keyword>
<dbReference type="SMART" id="SM00450">
    <property type="entry name" value="RHOD"/>
    <property type="match status" value="1"/>
</dbReference>
<dbReference type="AlphaFoldDB" id="A0A2N3I3M7"/>
<dbReference type="Gene3D" id="3.40.250.10">
    <property type="entry name" value="Rhodanese-like domain"/>
    <property type="match status" value="1"/>
</dbReference>
<accession>A0A2N3I3M7</accession>
<dbReference type="PANTHER" id="PTHR43031">
    <property type="entry name" value="FAD-DEPENDENT OXIDOREDUCTASE"/>
    <property type="match status" value="1"/>
</dbReference>
<dbReference type="PROSITE" id="PS50206">
    <property type="entry name" value="RHODANESE_3"/>
    <property type="match status" value="1"/>
</dbReference>
<proteinExistence type="predicted"/>
<dbReference type="CDD" id="cd00158">
    <property type="entry name" value="RHOD"/>
    <property type="match status" value="1"/>
</dbReference>
<dbReference type="InterPro" id="IPR001763">
    <property type="entry name" value="Rhodanese-like_dom"/>
</dbReference>
<name>A0A2N3I3M7_9BACT</name>
<dbReference type="PANTHER" id="PTHR43031:SF16">
    <property type="entry name" value="OXIDOREDUCTASE"/>
    <property type="match status" value="1"/>
</dbReference>